<dbReference type="Proteomes" id="UP000619265">
    <property type="component" value="Unassembled WGS sequence"/>
</dbReference>
<accession>A0A833Y2L3</accession>
<dbReference type="PANTHER" id="PTHR33710:SF64">
    <property type="entry name" value="ENDONUCLEASE_EXONUCLEASE_PHOSPHATASE DOMAIN-CONTAINING PROTEIN"/>
    <property type="match status" value="1"/>
</dbReference>
<organism evidence="1 2">
    <name type="scientific">Juglans regia</name>
    <name type="common">English walnut</name>
    <dbReference type="NCBI Taxonomy" id="51240"/>
    <lineage>
        <taxon>Eukaryota</taxon>
        <taxon>Viridiplantae</taxon>
        <taxon>Streptophyta</taxon>
        <taxon>Embryophyta</taxon>
        <taxon>Tracheophyta</taxon>
        <taxon>Spermatophyta</taxon>
        <taxon>Magnoliopsida</taxon>
        <taxon>eudicotyledons</taxon>
        <taxon>Gunneridae</taxon>
        <taxon>Pentapetalae</taxon>
        <taxon>rosids</taxon>
        <taxon>fabids</taxon>
        <taxon>Fagales</taxon>
        <taxon>Juglandaceae</taxon>
        <taxon>Juglans</taxon>
    </lineage>
</organism>
<dbReference type="PANTHER" id="PTHR33710">
    <property type="entry name" value="BNAC02G09200D PROTEIN"/>
    <property type="match status" value="1"/>
</dbReference>
<reference evidence="1" key="1">
    <citation type="submission" date="2015-10" db="EMBL/GenBank/DDBJ databases">
        <authorList>
            <person name="Martinez-Garcia P.J."/>
            <person name="Crepeau M.W."/>
            <person name="Puiu D."/>
            <person name="Gonzalez-Ibeas D."/>
            <person name="Whalen J."/>
            <person name="Stevens K."/>
            <person name="Paul R."/>
            <person name="Butterfield T."/>
            <person name="Britton M."/>
            <person name="Reagan R."/>
            <person name="Chakraborty S."/>
            <person name="Walawage S.L."/>
            <person name="Vasquez-Gross H.A."/>
            <person name="Cardeno C."/>
            <person name="Famula R."/>
            <person name="Pratt K."/>
            <person name="Kuruganti S."/>
            <person name="Aradhya M.K."/>
            <person name="Leslie C.A."/>
            <person name="Dandekar A.M."/>
            <person name="Salzberg S.L."/>
            <person name="Wegrzyn J.L."/>
            <person name="Langley C.H."/>
            <person name="Neale D.B."/>
        </authorList>
    </citation>
    <scope>NUCLEOTIDE SEQUENCE</scope>
    <source>
        <tissue evidence="1">Leaves</tissue>
    </source>
</reference>
<comment type="caution">
    <text evidence="1">The sequence shown here is derived from an EMBL/GenBank/DDBJ whole genome shotgun (WGS) entry which is preliminary data.</text>
</comment>
<dbReference type="SUPFAM" id="SSF56219">
    <property type="entry name" value="DNase I-like"/>
    <property type="match status" value="1"/>
</dbReference>
<protein>
    <recommendedName>
        <fullName evidence="3">Reverse transcriptase domain-containing protein</fullName>
    </recommendedName>
</protein>
<dbReference type="Gene3D" id="3.60.10.10">
    <property type="entry name" value="Endonuclease/exonuclease/phosphatase"/>
    <property type="match status" value="1"/>
</dbReference>
<gene>
    <name evidence="1" type="ORF">F2P56_007951</name>
</gene>
<dbReference type="AlphaFoldDB" id="A0A833Y2L3"/>
<dbReference type="EMBL" id="LIHL02000003">
    <property type="protein sequence ID" value="KAF5476218.1"/>
    <property type="molecule type" value="Genomic_DNA"/>
</dbReference>
<feature type="non-terminal residue" evidence="1">
    <location>
        <position position="1"/>
    </location>
</feature>
<name>A0A833Y2L3_JUGRE</name>
<evidence type="ECO:0000313" key="1">
    <source>
        <dbReference type="EMBL" id="KAF5476218.1"/>
    </source>
</evidence>
<evidence type="ECO:0000313" key="2">
    <source>
        <dbReference type="Proteomes" id="UP000619265"/>
    </source>
</evidence>
<reference evidence="1" key="2">
    <citation type="submission" date="2020-03" db="EMBL/GenBank/DDBJ databases">
        <title>Walnut 2.0.</title>
        <authorList>
            <person name="Marrano A."/>
            <person name="Britton M."/>
            <person name="Zimin A.V."/>
            <person name="Zaini P.A."/>
            <person name="Workman R."/>
            <person name="Puiu D."/>
            <person name="Bianco L."/>
            <person name="Allen B.J."/>
            <person name="Troggio M."/>
            <person name="Leslie C.A."/>
            <person name="Timp W."/>
            <person name="Dendekar A."/>
            <person name="Salzberg S.L."/>
            <person name="Neale D.B."/>
        </authorList>
    </citation>
    <scope>NUCLEOTIDE SEQUENCE</scope>
    <source>
        <tissue evidence="1">Leaves</tissue>
    </source>
</reference>
<dbReference type="InterPro" id="IPR036691">
    <property type="entry name" value="Endo/exonu/phosph_ase_sf"/>
</dbReference>
<sequence>MEDFSEFIFDLDLMDLPLVGGEYTWSNGRVWSRLDRFLVSPSWETHYPEVSQKQLARVSSDHFPIHLDCGGIHRGRRYFKFENMWLSADGFVEKVSAWWSSYQFVGTPSFILAGKLKALKQDLKKWNLEVFGHIDDQKSAMLEELQELECKELGGDTSEEVVLRKVANSHRRNNDIKSLQVDSQVISSPPELENHIVHYYENLLTESESWRPKLDALPFEAIDSQRACDIERPFAEEEIYKVISVMEALRRMMQAVVRGGFLAGFQVGNGSGGPIIISHLLFADDTLVFYEADNSQIQTLRALLLCFEAVSGLKVKL</sequence>
<dbReference type="Gramene" id="Jr03_25190_p1">
    <property type="protein sequence ID" value="cds.Jr03_25190_p1"/>
    <property type="gene ID" value="Jr03_25190"/>
</dbReference>
<proteinExistence type="predicted"/>
<evidence type="ECO:0008006" key="3">
    <source>
        <dbReference type="Google" id="ProtNLM"/>
    </source>
</evidence>